<protein>
    <submittedName>
        <fullName evidence="1">Uncharacterized protein</fullName>
    </submittedName>
</protein>
<evidence type="ECO:0000313" key="2">
    <source>
        <dbReference type="Proteomes" id="UP000735302"/>
    </source>
</evidence>
<name>A0AAV4D085_9GAST</name>
<proteinExistence type="predicted"/>
<reference evidence="1 2" key="1">
    <citation type="journal article" date="2021" name="Elife">
        <title>Chloroplast acquisition without the gene transfer in kleptoplastic sea slugs, Plakobranchus ocellatus.</title>
        <authorList>
            <person name="Maeda T."/>
            <person name="Takahashi S."/>
            <person name="Yoshida T."/>
            <person name="Shimamura S."/>
            <person name="Takaki Y."/>
            <person name="Nagai Y."/>
            <person name="Toyoda A."/>
            <person name="Suzuki Y."/>
            <person name="Arimoto A."/>
            <person name="Ishii H."/>
            <person name="Satoh N."/>
            <person name="Nishiyama T."/>
            <person name="Hasebe M."/>
            <person name="Maruyama T."/>
            <person name="Minagawa J."/>
            <person name="Obokata J."/>
            <person name="Shigenobu S."/>
        </authorList>
    </citation>
    <scope>NUCLEOTIDE SEQUENCE [LARGE SCALE GENOMIC DNA]</scope>
</reference>
<accession>A0AAV4D085</accession>
<sequence length="171" mass="19758">MFPQEEVRQCFFRKGCASDDLYQEQCRYDYRGKYCHIMESTDLSYSPDEKAGHARTPILTLLCPIIRVRGNPRDVITFRLFFCCGVGGNPLESSGDYSSVCKPLNNQIINEVFSRLVEWCLQLTRVQYTLRKLIDISKVRNLILEQLCAQELPAPTFCTSSSRMKTMHQLI</sequence>
<gene>
    <name evidence="1" type="ORF">PoB_006410800</name>
</gene>
<dbReference type="EMBL" id="BLXT01007279">
    <property type="protein sequence ID" value="GFO37603.1"/>
    <property type="molecule type" value="Genomic_DNA"/>
</dbReference>
<keyword evidence="2" id="KW-1185">Reference proteome</keyword>
<organism evidence="1 2">
    <name type="scientific">Plakobranchus ocellatus</name>
    <dbReference type="NCBI Taxonomy" id="259542"/>
    <lineage>
        <taxon>Eukaryota</taxon>
        <taxon>Metazoa</taxon>
        <taxon>Spiralia</taxon>
        <taxon>Lophotrochozoa</taxon>
        <taxon>Mollusca</taxon>
        <taxon>Gastropoda</taxon>
        <taxon>Heterobranchia</taxon>
        <taxon>Euthyneura</taxon>
        <taxon>Panpulmonata</taxon>
        <taxon>Sacoglossa</taxon>
        <taxon>Placobranchoidea</taxon>
        <taxon>Plakobranchidae</taxon>
        <taxon>Plakobranchus</taxon>
    </lineage>
</organism>
<dbReference type="AlphaFoldDB" id="A0AAV4D085"/>
<comment type="caution">
    <text evidence="1">The sequence shown here is derived from an EMBL/GenBank/DDBJ whole genome shotgun (WGS) entry which is preliminary data.</text>
</comment>
<evidence type="ECO:0000313" key="1">
    <source>
        <dbReference type="EMBL" id="GFO37603.1"/>
    </source>
</evidence>
<dbReference type="Proteomes" id="UP000735302">
    <property type="component" value="Unassembled WGS sequence"/>
</dbReference>